<dbReference type="Proteomes" id="UP000033865">
    <property type="component" value="Unassembled WGS sequence"/>
</dbReference>
<accession>A0A0G2AUF6</accession>
<reference evidence="1 2" key="1">
    <citation type="journal article" date="2015" name="Nature">
        <title>rRNA introns, odd ribosomes, and small enigmatic genomes across a large radiation of phyla.</title>
        <authorList>
            <person name="Brown C.T."/>
            <person name="Hug L.A."/>
            <person name="Thomas B.C."/>
            <person name="Sharon I."/>
            <person name="Castelle C.J."/>
            <person name="Singh A."/>
            <person name="Wilkins M.J."/>
            <person name="Williams K.H."/>
            <person name="Banfield J.F."/>
        </authorList>
    </citation>
    <scope>NUCLEOTIDE SEQUENCE [LARGE SCALE GENOMIC DNA]</scope>
</reference>
<comment type="caution">
    <text evidence="1">The sequence shown here is derived from an EMBL/GenBank/DDBJ whole genome shotgun (WGS) entry which is preliminary data.</text>
</comment>
<protein>
    <submittedName>
        <fullName evidence="1">Uncharacterized protein</fullName>
    </submittedName>
</protein>
<dbReference type="AlphaFoldDB" id="A0A0G2AUF6"/>
<organism evidence="1 2">
    <name type="scientific">Candidatus Uhrbacteria bacterium GW2011_GWC2_53_7</name>
    <dbReference type="NCBI Taxonomy" id="1618986"/>
    <lineage>
        <taxon>Bacteria</taxon>
        <taxon>Candidatus Uhriibacteriota</taxon>
    </lineage>
</organism>
<evidence type="ECO:0000313" key="2">
    <source>
        <dbReference type="Proteomes" id="UP000033865"/>
    </source>
</evidence>
<feature type="non-terminal residue" evidence="1">
    <location>
        <position position="1"/>
    </location>
</feature>
<dbReference type="EMBL" id="LCRN01000022">
    <property type="protein sequence ID" value="KKW36514.1"/>
    <property type="molecule type" value="Genomic_DNA"/>
</dbReference>
<name>A0A0G2AUF6_9BACT</name>
<proteinExistence type="predicted"/>
<sequence length="74" mass="8816">KPEITFYKKHRIAPPRQHFTARIRDLIWASNSGLMEKNTCSNCHKEIYVATNRTFTNRKIYCQSCYVQYLETNS</sequence>
<gene>
    <name evidence="1" type="ORF">UY82_C0022G0006</name>
</gene>
<dbReference type="SUPFAM" id="SSF48695">
    <property type="entry name" value="Multiheme cytochromes"/>
    <property type="match status" value="1"/>
</dbReference>
<dbReference type="InterPro" id="IPR036280">
    <property type="entry name" value="Multihaem_cyt_sf"/>
</dbReference>
<evidence type="ECO:0000313" key="1">
    <source>
        <dbReference type="EMBL" id="KKW36514.1"/>
    </source>
</evidence>